<reference evidence="1 2" key="1">
    <citation type="submission" date="2017-03" db="EMBL/GenBank/DDBJ databases">
        <title>Genome of the blue death feigning beetle - Asbolus verrucosus.</title>
        <authorList>
            <person name="Rider S.D."/>
        </authorList>
    </citation>
    <scope>NUCLEOTIDE SEQUENCE [LARGE SCALE GENOMIC DNA]</scope>
    <source>
        <strain evidence="1">Butters</strain>
        <tissue evidence="1">Head and leg muscle</tissue>
    </source>
</reference>
<name>A0A482W2X7_ASBVE</name>
<accession>A0A482W2X7</accession>
<protein>
    <submittedName>
        <fullName evidence="1">Uncharacterized protein</fullName>
    </submittedName>
</protein>
<feature type="non-terminal residue" evidence="1">
    <location>
        <position position="1"/>
    </location>
</feature>
<proteinExistence type="predicted"/>
<sequence length="69" mass="7316">GSFTIDNDDGLGVNKVTVCGTIAARTEYSQIIAVQDTISANKEEYRLAVEAEDVINGTPVIALTVNEVC</sequence>
<comment type="caution">
    <text evidence="1">The sequence shown here is derived from an EMBL/GenBank/DDBJ whole genome shotgun (WGS) entry which is preliminary data.</text>
</comment>
<evidence type="ECO:0000313" key="2">
    <source>
        <dbReference type="Proteomes" id="UP000292052"/>
    </source>
</evidence>
<feature type="non-terminal residue" evidence="1">
    <location>
        <position position="69"/>
    </location>
</feature>
<evidence type="ECO:0000313" key="1">
    <source>
        <dbReference type="EMBL" id="RZC39007.1"/>
    </source>
</evidence>
<dbReference type="EMBL" id="QDEB01038132">
    <property type="protein sequence ID" value="RZC39007.1"/>
    <property type="molecule type" value="Genomic_DNA"/>
</dbReference>
<keyword evidence="2" id="KW-1185">Reference proteome</keyword>
<dbReference type="AlphaFoldDB" id="A0A482W2X7"/>
<organism evidence="1 2">
    <name type="scientific">Asbolus verrucosus</name>
    <name type="common">Desert ironclad beetle</name>
    <dbReference type="NCBI Taxonomy" id="1661398"/>
    <lineage>
        <taxon>Eukaryota</taxon>
        <taxon>Metazoa</taxon>
        <taxon>Ecdysozoa</taxon>
        <taxon>Arthropoda</taxon>
        <taxon>Hexapoda</taxon>
        <taxon>Insecta</taxon>
        <taxon>Pterygota</taxon>
        <taxon>Neoptera</taxon>
        <taxon>Endopterygota</taxon>
        <taxon>Coleoptera</taxon>
        <taxon>Polyphaga</taxon>
        <taxon>Cucujiformia</taxon>
        <taxon>Tenebrionidae</taxon>
        <taxon>Pimeliinae</taxon>
        <taxon>Asbolus</taxon>
    </lineage>
</organism>
<dbReference type="Proteomes" id="UP000292052">
    <property type="component" value="Unassembled WGS sequence"/>
</dbReference>
<gene>
    <name evidence="1" type="ORF">BDFB_014396</name>
</gene>